<keyword evidence="2" id="KW-1185">Reference proteome</keyword>
<name>A0A378LUK9_9GAMM</name>
<dbReference type="OrthoDB" id="5644720at2"/>
<evidence type="ECO:0008006" key="3">
    <source>
        <dbReference type="Google" id="ProtNLM"/>
    </source>
</evidence>
<evidence type="ECO:0000313" key="1">
    <source>
        <dbReference type="EMBL" id="STY31351.1"/>
    </source>
</evidence>
<reference evidence="1 2" key="1">
    <citation type="submission" date="2018-06" db="EMBL/GenBank/DDBJ databases">
        <authorList>
            <consortium name="Pathogen Informatics"/>
            <person name="Doyle S."/>
        </authorList>
    </citation>
    <scope>NUCLEOTIDE SEQUENCE [LARGE SCALE GENOMIC DNA]</scope>
    <source>
        <strain evidence="1 2">NCTC11532</strain>
    </source>
</reference>
<dbReference type="SUPFAM" id="SSF51197">
    <property type="entry name" value="Clavaminate synthase-like"/>
    <property type="match status" value="1"/>
</dbReference>
<sequence length="312" mass="35422">MNLDIISYKDLAHPSDSVKDIIQTALYTTGIIGVKDVPQFVEKSKAYIEAARQFSSLSLNIKKQYAPDRDAGLTEGYELGAEQFLDQNGQWQTDDKKVSFYAFVPDHKRNQWPNEIDIKTPYLDLGELMFETGKKILDFMGLNEGVGLPLDHLVGYGRMLHYLADDSIQNPNWCGAHLDHGVLTALMPAYYFRNGIEIDEPQDVGLYIMPSNSERFEKIDAADKSIMLFQVGEFLQLASNDRIRATKHLVKKTTGSVERFTFALFFSAQDDTAILSHSELTQDTRYLEHKSSDGSICYGKWEAASYERYRAL</sequence>
<dbReference type="PANTHER" id="PTHR48420:SF1">
    <property type="entry name" value="NON-HAEM DIOXYGENASE N-TERMINAL DOMAIN-CONTAINING PROTEIN"/>
    <property type="match status" value="1"/>
</dbReference>
<dbReference type="STRING" id="1122170.GCA_000701265_01320"/>
<dbReference type="Proteomes" id="UP000255297">
    <property type="component" value="Unassembled WGS sequence"/>
</dbReference>
<organism evidence="1 2">
    <name type="scientific">Legionella wadsworthii</name>
    <dbReference type="NCBI Taxonomy" id="28088"/>
    <lineage>
        <taxon>Bacteria</taxon>
        <taxon>Pseudomonadati</taxon>
        <taxon>Pseudomonadota</taxon>
        <taxon>Gammaproteobacteria</taxon>
        <taxon>Legionellales</taxon>
        <taxon>Legionellaceae</taxon>
        <taxon>Legionella</taxon>
    </lineage>
</organism>
<gene>
    <name evidence="1" type="ORF">NCTC11532_02856</name>
</gene>
<dbReference type="PANTHER" id="PTHR48420">
    <property type="entry name" value="NON-HAEM DIOXYGENASE N-TERMINAL DOMAIN-CONTAINING PROTEIN"/>
    <property type="match status" value="1"/>
</dbReference>
<dbReference type="RefSeq" id="WP_031566363.1">
    <property type="nucleotide sequence ID" value="NZ_CAAAIS010000006.1"/>
</dbReference>
<accession>A0A378LUK9</accession>
<proteinExistence type="predicted"/>
<dbReference type="InterPro" id="IPR027443">
    <property type="entry name" value="IPNS-like_sf"/>
</dbReference>
<dbReference type="AlphaFoldDB" id="A0A378LUK9"/>
<protein>
    <recommendedName>
        <fullName evidence="3">Isopenicillin N synthase-like Fe(2+) 2OG dioxygenase domain-containing protein</fullName>
    </recommendedName>
</protein>
<dbReference type="EMBL" id="UGPB01000001">
    <property type="protein sequence ID" value="STY31351.1"/>
    <property type="molecule type" value="Genomic_DNA"/>
</dbReference>
<evidence type="ECO:0000313" key="2">
    <source>
        <dbReference type="Proteomes" id="UP000255297"/>
    </source>
</evidence>
<dbReference type="Gene3D" id="2.60.120.330">
    <property type="entry name" value="B-lactam Antibiotic, Isopenicillin N Synthase, Chain"/>
    <property type="match status" value="1"/>
</dbReference>